<accession>A0A2W7R841</accession>
<name>A0A2W7R841_9BURK</name>
<reference evidence="1" key="1">
    <citation type="submission" date="2018-06" db="EMBL/GenBank/DDBJ databases">
        <title>Genomic Encyclopedia of Type Strains, Phase IV (KMG-V): Genome sequencing to study the core and pangenomes of soil and plant-associated prokaryotes.</title>
        <authorList>
            <person name="Whitman W."/>
        </authorList>
    </citation>
    <scope>NUCLEOTIDE SEQUENCE [LARGE SCALE GENOMIC DNA]</scope>
    <source>
        <strain evidence="1">MLR2-44</strain>
    </source>
</reference>
<comment type="caution">
    <text evidence="1">The sequence shown here is derived from an EMBL/GenBank/DDBJ whole genome shotgun (WGS) entry which is preliminary data.</text>
</comment>
<dbReference type="Proteomes" id="UP000249638">
    <property type="component" value="Unassembled WGS sequence"/>
</dbReference>
<gene>
    <name evidence="1" type="ORF">C7416_101576</name>
</gene>
<evidence type="ECO:0000313" key="2">
    <source>
        <dbReference type="Proteomes" id="UP000249638"/>
    </source>
</evidence>
<protein>
    <submittedName>
        <fullName evidence="1">Uncharacterized protein</fullName>
    </submittedName>
</protein>
<dbReference type="EMBL" id="QKZN01000001">
    <property type="protein sequence ID" value="PZX34292.1"/>
    <property type="molecule type" value="Genomic_DNA"/>
</dbReference>
<evidence type="ECO:0000313" key="1">
    <source>
        <dbReference type="EMBL" id="PZX34292.1"/>
    </source>
</evidence>
<proteinExistence type="predicted"/>
<organism evidence="1 2">
    <name type="scientific">Cupriavidus phytorum</name>
    <dbReference type="NCBI Taxonomy" id="3024399"/>
    <lineage>
        <taxon>Bacteria</taxon>
        <taxon>Pseudomonadati</taxon>
        <taxon>Pseudomonadota</taxon>
        <taxon>Betaproteobacteria</taxon>
        <taxon>Burkholderiales</taxon>
        <taxon>Burkholderiaceae</taxon>
        <taxon>Cupriavidus</taxon>
    </lineage>
</organism>
<keyword evidence="2" id="KW-1185">Reference proteome</keyword>
<sequence>MSSTHHRMFNSPLVADRKDFVAPGTYCARPDANGRRHGFPTDTAYILVGEAGKEYPYGPSCVHQLGYPVDLHGIPDFTARDGEALSHGGHAGGAGAGHGSDGGVDAAVKDLAIAKRYLLLRMEKVANIPGIDSGVRYEPLEEIYRQYRQTRQLDPDNVARIIAIDRSEKTPDRFRTNNLLDVYTADVQLTRQIDRASPESRKEFLTSLRNWLRSRLKLSPPQIEKAGLKLHRSAFVG</sequence>
<dbReference type="AlphaFoldDB" id="A0A2W7R841"/>